<comment type="caution">
    <text evidence="2">The sequence shown here is derived from an EMBL/GenBank/DDBJ whole genome shotgun (WGS) entry which is preliminary data.</text>
</comment>
<accession>A0A941J1L2</accession>
<dbReference type="EMBL" id="JAGTPG010000001">
    <property type="protein sequence ID" value="MBR8638910.1"/>
    <property type="molecule type" value="Genomic_DNA"/>
</dbReference>
<proteinExistence type="predicted"/>
<evidence type="ECO:0000256" key="1">
    <source>
        <dbReference type="SAM" id="Phobius"/>
    </source>
</evidence>
<keyword evidence="1" id="KW-0472">Membrane</keyword>
<name>A0A941J1L2_9ACTN</name>
<feature type="transmembrane region" description="Helical" evidence="1">
    <location>
        <begin position="40"/>
        <end position="61"/>
    </location>
</feature>
<sequence>MEWSFKLHGGIAAGLSTVLLLLAVLTWLPGTLPLAGSKWPMVAIVVLLFPIFIAALVRMFLSGADRHSMWLAFRCLPGRLQAFLGALAISGIVLMLLSTAGAGNWQAPEVKDGRYFVFDTTPHARGTIEVSHSQYEAVLESDQRSMLAIPGMLFAGAAYVVFAAGELRRADVGFRSSQPVQV</sequence>
<gene>
    <name evidence="2" type="ORF">KEF29_05230</name>
</gene>
<protein>
    <submittedName>
        <fullName evidence="2">Uncharacterized protein</fullName>
    </submittedName>
</protein>
<organism evidence="2 3">
    <name type="scientific">Streptomyces tuirus</name>
    <dbReference type="NCBI Taxonomy" id="68278"/>
    <lineage>
        <taxon>Bacteria</taxon>
        <taxon>Bacillati</taxon>
        <taxon>Actinomycetota</taxon>
        <taxon>Actinomycetes</taxon>
        <taxon>Kitasatosporales</taxon>
        <taxon>Streptomycetaceae</taxon>
        <taxon>Streptomyces</taxon>
    </lineage>
</organism>
<dbReference type="Proteomes" id="UP000682308">
    <property type="component" value="Unassembled WGS sequence"/>
</dbReference>
<keyword evidence="1" id="KW-0812">Transmembrane</keyword>
<evidence type="ECO:0000313" key="3">
    <source>
        <dbReference type="Proteomes" id="UP000682308"/>
    </source>
</evidence>
<keyword evidence="1" id="KW-1133">Transmembrane helix</keyword>
<evidence type="ECO:0000313" key="2">
    <source>
        <dbReference type="EMBL" id="MBR8638910.1"/>
    </source>
</evidence>
<feature type="transmembrane region" description="Helical" evidence="1">
    <location>
        <begin position="147"/>
        <end position="165"/>
    </location>
</feature>
<dbReference type="AlphaFoldDB" id="A0A941J1L2"/>
<feature type="transmembrane region" description="Helical" evidence="1">
    <location>
        <begin position="82"/>
        <end position="102"/>
    </location>
</feature>
<reference evidence="2 3" key="1">
    <citation type="submission" date="2021-04" db="EMBL/GenBank/DDBJ databases">
        <title>Characterization of the biosynthetic gene cluster of new lipopeptides with antitumor activity in the genome of the marine Streptomyces PHM034.</title>
        <authorList>
            <person name="Ceniceros A."/>
            <person name="Canedo L."/>
            <person name="Mendez C."/>
            <person name="Olano C."/>
            <person name="Schleissner C."/>
            <person name="Cuevas C."/>
            <person name="De La Calle F."/>
            <person name="Salas J.A."/>
        </authorList>
    </citation>
    <scope>NUCLEOTIDE SEQUENCE [LARGE SCALE GENOMIC DNA]</scope>
    <source>
        <strain evidence="2 3">PHM034</strain>
    </source>
</reference>
<keyword evidence="3" id="KW-1185">Reference proteome</keyword>
<feature type="transmembrane region" description="Helical" evidence="1">
    <location>
        <begin position="7"/>
        <end position="28"/>
    </location>
</feature>